<evidence type="ECO:0008006" key="4">
    <source>
        <dbReference type="Google" id="ProtNLM"/>
    </source>
</evidence>
<dbReference type="PROSITE" id="PS51257">
    <property type="entry name" value="PROKAR_LIPOPROTEIN"/>
    <property type="match status" value="1"/>
</dbReference>
<evidence type="ECO:0000313" key="2">
    <source>
        <dbReference type="EMBL" id="TVU70554.1"/>
    </source>
</evidence>
<dbReference type="Proteomes" id="UP000319941">
    <property type="component" value="Unassembled WGS sequence"/>
</dbReference>
<dbReference type="AlphaFoldDB" id="A0A558HN47"/>
<protein>
    <recommendedName>
        <fullName evidence="4">Lipoprotein</fullName>
    </recommendedName>
</protein>
<evidence type="ECO:0000313" key="3">
    <source>
        <dbReference type="Proteomes" id="UP000319941"/>
    </source>
</evidence>
<feature type="region of interest" description="Disordered" evidence="1">
    <location>
        <begin position="37"/>
        <end position="77"/>
    </location>
</feature>
<proteinExistence type="predicted"/>
<evidence type="ECO:0000256" key="1">
    <source>
        <dbReference type="SAM" id="MobiDB-lite"/>
    </source>
</evidence>
<accession>A0A558HN47</accession>
<name>A0A558HN47_9GAMM</name>
<comment type="caution">
    <text evidence="2">The sequence shown here is derived from an EMBL/GenBank/DDBJ whole genome shotgun (WGS) entry which is preliminary data.</text>
</comment>
<gene>
    <name evidence="2" type="ORF">FQP86_07925</name>
</gene>
<dbReference type="EMBL" id="VNFH01000005">
    <property type="protein sequence ID" value="TVU70554.1"/>
    <property type="molecule type" value="Genomic_DNA"/>
</dbReference>
<feature type="compositionally biased region" description="Polar residues" evidence="1">
    <location>
        <begin position="60"/>
        <end position="77"/>
    </location>
</feature>
<sequence length="77" mass="8083">MMNASRIISRGNQQLLIILALGSLVVLSGCGGREVSVQPTISATNDPYHHPDAGKDHTQPDASGNEVQSGLEISTDI</sequence>
<organism evidence="2 3">
    <name type="scientific">Cobetia crustatorum</name>
    <dbReference type="NCBI Taxonomy" id="553385"/>
    <lineage>
        <taxon>Bacteria</taxon>
        <taxon>Pseudomonadati</taxon>
        <taxon>Pseudomonadota</taxon>
        <taxon>Gammaproteobacteria</taxon>
        <taxon>Oceanospirillales</taxon>
        <taxon>Halomonadaceae</taxon>
        <taxon>Cobetia</taxon>
    </lineage>
</organism>
<reference evidence="2 3" key="1">
    <citation type="submission" date="2019-07" db="EMBL/GenBank/DDBJ databases">
        <title>Diversity of Bacteria from Kongsfjorden, Arctic.</title>
        <authorList>
            <person name="Yu Y."/>
        </authorList>
    </citation>
    <scope>NUCLEOTIDE SEQUENCE [LARGE SCALE GENOMIC DNA]</scope>
    <source>
        <strain evidence="2 3">SM1923</strain>
    </source>
</reference>
<dbReference type="STRING" id="553385.GCA_000591415_01738"/>
<feature type="compositionally biased region" description="Basic and acidic residues" evidence="1">
    <location>
        <begin position="47"/>
        <end position="59"/>
    </location>
</feature>
<keyword evidence="3" id="KW-1185">Reference proteome</keyword>
<dbReference type="RefSeq" id="WP_024951874.1">
    <property type="nucleotide sequence ID" value="NZ_CAWOWR010000107.1"/>
</dbReference>